<keyword evidence="3" id="KW-0645">Protease</keyword>
<dbReference type="SUPFAM" id="SSF50630">
    <property type="entry name" value="Acid proteases"/>
    <property type="match status" value="1"/>
</dbReference>
<dbReference type="InterPro" id="IPR011969">
    <property type="entry name" value="Clan_AA_Asp_peptidase_C"/>
</dbReference>
<reference evidence="4" key="1">
    <citation type="submission" date="2016-10" db="EMBL/GenBank/DDBJ databases">
        <authorList>
            <person name="Varghese N."/>
            <person name="Submissions S."/>
        </authorList>
    </citation>
    <scope>NUCLEOTIDE SEQUENCE [LARGE SCALE GENOMIC DNA]</scope>
    <source>
        <strain evidence="4">Nm76</strain>
    </source>
</reference>
<dbReference type="AlphaFoldDB" id="A0A1H8SN46"/>
<dbReference type="NCBIfam" id="TIGR02281">
    <property type="entry name" value="clan_AA_DTGA"/>
    <property type="match status" value="1"/>
</dbReference>
<dbReference type="InterPro" id="IPR034122">
    <property type="entry name" value="Retropepsin-like_bacterial"/>
</dbReference>
<dbReference type="EMBL" id="FODO01000019">
    <property type="protein sequence ID" value="SEO79764.1"/>
    <property type="molecule type" value="Genomic_DNA"/>
</dbReference>
<organism evidence="3 4">
    <name type="scientific">Nitrosomonas oligotropha</name>
    <dbReference type="NCBI Taxonomy" id="42354"/>
    <lineage>
        <taxon>Bacteria</taxon>
        <taxon>Pseudomonadati</taxon>
        <taxon>Pseudomonadota</taxon>
        <taxon>Betaproteobacteria</taxon>
        <taxon>Nitrosomonadales</taxon>
        <taxon>Nitrosomonadaceae</taxon>
        <taxon>Nitrosomonas</taxon>
    </lineage>
</organism>
<proteinExistence type="predicted"/>
<protein>
    <submittedName>
        <fullName evidence="3">Clan AA aspartic protease, TIGR02281 family</fullName>
    </submittedName>
</protein>
<name>A0A1H8SN46_9PROT</name>
<keyword evidence="3" id="KW-0378">Hydrolase</keyword>
<dbReference type="InterPro" id="IPR001969">
    <property type="entry name" value="Aspartic_peptidase_AS"/>
</dbReference>
<dbReference type="STRING" id="42354.SAMN05216333_11954"/>
<keyword evidence="2" id="KW-1133">Transmembrane helix</keyword>
<evidence type="ECO:0000256" key="1">
    <source>
        <dbReference type="SAM" id="MobiDB-lite"/>
    </source>
</evidence>
<dbReference type="Gene3D" id="2.40.70.10">
    <property type="entry name" value="Acid Proteases"/>
    <property type="match status" value="1"/>
</dbReference>
<feature type="transmembrane region" description="Helical" evidence="2">
    <location>
        <begin position="42"/>
        <end position="59"/>
    </location>
</feature>
<keyword evidence="4" id="KW-1185">Reference proteome</keyword>
<sequence>MSIQDRDYLHRKRAKEKTQSTEQKVAASHSIQWPWKTVIRDIFCWTVLALTLLIVFQYFQSLNQPYAQPASNSLVTITGPTGCGALPQHGAAYLIDPSVMKRTDVLYAGLEIQNDYDHPMVAVLSDPAGIQQLLALSIHAGNSLQLSVPVGKYGMQVLVGSDWCNLATGFTDGAIVSVAGGISVDAGSTTSMQFSGSGLRPIQLALAYSQSQPASVQEVHQPAEVIGSGKMELKQTRDGHYFSSGTINGTPVVFMIDTGATIVSISSGIAARAGIRKCTPRQVTTANGQVDACAAKVPELTFGSFRFTQVDVMVMPNMPGDALLGMNVLRNFRIEQAGKVMRISAP</sequence>
<dbReference type="GO" id="GO:0006508">
    <property type="term" value="P:proteolysis"/>
    <property type="evidence" value="ECO:0007669"/>
    <property type="project" value="UniProtKB-KW"/>
</dbReference>
<dbReference type="CDD" id="cd05483">
    <property type="entry name" value="retropepsin_like_bacteria"/>
    <property type="match status" value="1"/>
</dbReference>
<keyword evidence="2" id="KW-0472">Membrane</keyword>
<accession>A0A1H8SN46</accession>
<gene>
    <name evidence="3" type="ORF">SAMN05216333_11954</name>
</gene>
<dbReference type="OrthoDB" id="185963at2"/>
<evidence type="ECO:0000256" key="2">
    <source>
        <dbReference type="SAM" id="Phobius"/>
    </source>
</evidence>
<evidence type="ECO:0000313" key="4">
    <source>
        <dbReference type="Proteomes" id="UP000198814"/>
    </source>
</evidence>
<dbReference type="RefSeq" id="WP_090320653.1">
    <property type="nucleotide sequence ID" value="NZ_FNOE01000020.1"/>
</dbReference>
<dbReference type="GO" id="GO:0004190">
    <property type="term" value="F:aspartic-type endopeptidase activity"/>
    <property type="evidence" value="ECO:0007669"/>
    <property type="project" value="InterPro"/>
</dbReference>
<feature type="region of interest" description="Disordered" evidence="1">
    <location>
        <begin position="1"/>
        <end position="21"/>
    </location>
</feature>
<dbReference type="PROSITE" id="PS00141">
    <property type="entry name" value="ASP_PROTEASE"/>
    <property type="match status" value="1"/>
</dbReference>
<keyword evidence="2" id="KW-0812">Transmembrane</keyword>
<evidence type="ECO:0000313" key="3">
    <source>
        <dbReference type="EMBL" id="SEO79764.1"/>
    </source>
</evidence>
<dbReference type="Proteomes" id="UP000198814">
    <property type="component" value="Unassembled WGS sequence"/>
</dbReference>
<dbReference type="Pfam" id="PF13975">
    <property type="entry name" value="gag-asp_proteas"/>
    <property type="match status" value="1"/>
</dbReference>
<dbReference type="InterPro" id="IPR021109">
    <property type="entry name" value="Peptidase_aspartic_dom_sf"/>
</dbReference>